<comment type="caution">
    <text evidence="13">The sequence shown here is derived from an EMBL/GenBank/DDBJ whole genome shotgun (WGS) entry which is preliminary data.</text>
</comment>
<feature type="domain" description="O-acyltransferase WSD1 C-terminal" evidence="12">
    <location>
        <begin position="294"/>
        <end position="429"/>
    </location>
</feature>
<dbReference type="EMBL" id="BAABEO010000017">
    <property type="protein sequence ID" value="GAA3686149.1"/>
    <property type="molecule type" value="Genomic_DNA"/>
</dbReference>
<proteinExistence type="inferred from homology"/>
<feature type="domain" description="O-acyltransferase WSD1-like N-terminal" evidence="11">
    <location>
        <begin position="34"/>
        <end position="213"/>
    </location>
</feature>
<dbReference type="InterPro" id="IPR023213">
    <property type="entry name" value="CAT-like_dom_sf"/>
</dbReference>
<evidence type="ECO:0000256" key="1">
    <source>
        <dbReference type="ARBA" id="ARBA00004771"/>
    </source>
</evidence>
<dbReference type="Pfam" id="PF03007">
    <property type="entry name" value="WS_DGAT_cat"/>
    <property type="match status" value="1"/>
</dbReference>
<evidence type="ECO:0000256" key="5">
    <source>
        <dbReference type="ARBA" id="ARBA00022516"/>
    </source>
</evidence>
<keyword evidence="9" id="KW-0012">Acyltransferase</keyword>
<evidence type="ECO:0000256" key="10">
    <source>
        <dbReference type="ARBA" id="ARBA00048109"/>
    </source>
</evidence>
<evidence type="ECO:0000256" key="8">
    <source>
        <dbReference type="ARBA" id="ARBA00023098"/>
    </source>
</evidence>
<dbReference type="PANTHER" id="PTHR31650">
    <property type="entry name" value="O-ACYLTRANSFERASE (WSD1-LIKE) FAMILY PROTEIN"/>
    <property type="match status" value="1"/>
</dbReference>
<comment type="catalytic activity">
    <reaction evidence="10">
        <text>an acyl-CoA + a 1,2-diacyl-sn-glycerol = a triacyl-sn-glycerol + CoA</text>
        <dbReference type="Rhea" id="RHEA:10868"/>
        <dbReference type="ChEBI" id="CHEBI:17815"/>
        <dbReference type="ChEBI" id="CHEBI:57287"/>
        <dbReference type="ChEBI" id="CHEBI:58342"/>
        <dbReference type="ChEBI" id="CHEBI:64615"/>
        <dbReference type="EC" id="2.3.1.20"/>
    </reaction>
</comment>
<dbReference type="Proteomes" id="UP001500752">
    <property type="component" value="Unassembled WGS sequence"/>
</dbReference>
<sequence>MAGRAGCYPVGMRPVTDRLPAVDEANLVIDHAGQVNVFLVAGLLAPGGFVDPDGAPDLTALRAALRERIKALPQLRKMAVATGRRHRWVEARPDLEQHVRLLGTVDGLAGFERKCGELMNVPLAPDRPLWEILVVPGAAVGEAGVVLRIHHALADGMAAAGIVRQLFDPSESPGTPAYVPPVRAAPKVPRRDLRHVLGRLRYGLRRIRMTLRGREVGPTVLLGEVGPQRGVVFLDADLAALEEHVRRFRATVNDALLAAVASGYRAVLSDAGEPIPARLPVSVPVALRRRGTAGNQVGIMLVRLPLGDVEPDERVRLIAEQTREEKARAREQGTLEFMRGPVGARIMDRIGRRQHLVAGFVTNVPGPAGTFRLAGAPVVALWPVGVLAANVRLGVAALSYAGRLRCGIHFDAGNVPGAAFARAMDEELALLGP</sequence>
<evidence type="ECO:0000256" key="6">
    <source>
        <dbReference type="ARBA" id="ARBA00022679"/>
    </source>
</evidence>
<accession>A0ABP7CB93</accession>
<evidence type="ECO:0000259" key="11">
    <source>
        <dbReference type="Pfam" id="PF03007"/>
    </source>
</evidence>
<dbReference type="InterPro" id="IPR045034">
    <property type="entry name" value="O-acyltransferase_WSD1-like"/>
</dbReference>
<dbReference type="SUPFAM" id="SSF52777">
    <property type="entry name" value="CoA-dependent acyltransferases"/>
    <property type="match status" value="2"/>
</dbReference>
<comment type="pathway">
    <text evidence="2">Lipid metabolism.</text>
</comment>
<evidence type="ECO:0000256" key="9">
    <source>
        <dbReference type="ARBA" id="ARBA00023315"/>
    </source>
</evidence>
<keyword evidence="8" id="KW-0443">Lipid metabolism</keyword>
<dbReference type="Gene3D" id="3.30.559.30">
    <property type="entry name" value="Nonribosomal peptide synthetase, condensation domain"/>
    <property type="match status" value="1"/>
</dbReference>
<comment type="pathway">
    <text evidence="1">Glycerolipid metabolism; triacylglycerol biosynthesis.</text>
</comment>
<evidence type="ECO:0000313" key="14">
    <source>
        <dbReference type="Proteomes" id="UP001500752"/>
    </source>
</evidence>
<reference evidence="14" key="1">
    <citation type="journal article" date="2019" name="Int. J. Syst. Evol. Microbiol.">
        <title>The Global Catalogue of Microorganisms (GCM) 10K type strain sequencing project: providing services to taxonomists for standard genome sequencing and annotation.</title>
        <authorList>
            <consortium name="The Broad Institute Genomics Platform"/>
            <consortium name="The Broad Institute Genome Sequencing Center for Infectious Disease"/>
            <person name="Wu L."/>
            <person name="Ma J."/>
        </authorList>
    </citation>
    <scope>NUCLEOTIDE SEQUENCE [LARGE SCALE GENOMIC DNA]</scope>
    <source>
        <strain evidence="14">JCM 30742</strain>
    </source>
</reference>
<organism evidence="13 14">
    <name type="scientific">Arthrobacter ginkgonis</name>
    <dbReference type="NCBI Taxonomy" id="1630594"/>
    <lineage>
        <taxon>Bacteria</taxon>
        <taxon>Bacillati</taxon>
        <taxon>Actinomycetota</taxon>
        <taxon>Actinomycetes</taxon>
        <taxon>Micrococcales</taxon>
        <taxon>Micrococcaceae</taxon>
        <taxon>Arthrobacter</taxon>
    </lineage>
</organism>
<evidence type="ECO:0000313" key="13">
    <source>
        <dbReference type="EMBL" id="GAA3686149.1"/>
    </source>
</evidence>
<keyword evidence="7" id="KW-0319">Glycerol metabolism</keyword>
<evidence type="ECO:0000256" key="7">
    <source>
        <dbReference type="ARBA" id="ARBA00022798"/>
    </source>
</evidence>
<dbReference type="InterPro" id="IPR004255">
    <property type="entry name" value="O-acyltransferase_WSD1_N"/>
</dbReference>
<comment type="similarity">
    <text evidence="3">Belongs to the long-chain O-acyltransferase family.</text>
</comment>
<dbReference type="Gene3D" id="3.30.559.10">
    <property type="entry name" value="Chloramphenicol acetyltransferase-like domain"/>
    <property type="match status" value="1"/>
</dbReference>
<keyword evidence="5" id="KW-0444">Lipid biosynthesis</keyword>
<keyword evidence="6" id="KW-0808">Transferase</keyword>
<evidence type="ECO:0000256" key="4">
    <source>
        <dbReference type="ARBA" id="ARBA00013244"/>
    </source>
</evidence>
<name>A0ABP7CB93_9MICC</name>
<keyword evidence="14" id="KW-1185">Reference proteome</keyword>
<evidence type="ECO:0000256" key="3">
    <source>
        <dbReference type="ARBA" id="ARBA00009587"/>
    </source>
</evidence>
<evidence type="ECO:0000256" key="2">
    <source>
        <dbReference type="ARBA" id="ARBA00005189"/>
    </source>
</evidence>
<evidence type="ECO:0000259" key="12">
    <source>
        <dbReference type="Pfam" id="PF06974"/>
    </source>
</evidence>
<dbReference type="PANTHER" id="PTHR31650:SF1">
    <property type="entry name" value="WAX ESTER SYNTHASE_DIACYLGLYCEROL ACYLTRANSFERASE 4-RELATED"/>
    <property type="match status" value="1"/>
</dbReference>
<gene>
    <name evidence="13" type="ORF">GCM10023081_24410</name>
</gene>
<dbReference type="Pfam" id="PF06974">
    <property type="entry name" value="WS_DGAT_C"/>
    <property type="match status" value="1"/>
</dbReference>
<dbReference type="EC" id="2.3.1.20" evidence="4"/>
<dbReference type="InterPro" id="IPR009721">
    <property type="entry name" value="O-acyltransferase_WSD1_C"/>
</dbReference>
<protein>
    <recommendedName>
        <fullName evidence="4">diacylglycerol O-acyltransferase</fullName>
        <ecNumber evidence="4">2.3.1.20</ecNumber>
    </recommendedName>
</protein>